<organism evidence="1 2">
    <name type="scientific">Trichonephila clavata</name>
    <name type="common">Joro spider</name>
    <name type="synonym">Nephila clavata</name>
    <dbReference type="NCBI Taxonomy" id="2740835"/>
    <lineage>
        <taxon>Eukaryota</taxon>
        <taxon>Metazoa</taxon>
        <taxon>Ecdysozoa</taxon>
        <taxon>Arthropoda</taxon>
        <taxon>Chelicerata</taxon>
        <taxon>Arachnida</taxon>
        <taxon>Araneae</taxon>
        <taxon>Araneomorphae</taxon>
        <taxon>Entelegynae</taxon>
        <taxon>Araneoidea</taxon>
        <taxon>Nephilidae</taxon>
        <taxon>Trichonephila</taxon>
    </lineage>
</organism>
<dbReference type="Proteomes" id="UP000887116">
    <property type="component" value="Unassembled WGS sequence"/>
</dbReference>
<gene>
    <name evidence="1" type="ORF">TNCT_216901</name>
</gene>
<sequence length="64" mass="7242">CVKQSALHFFLPTWTDHPKPLRELVGQSPKSRKDWTLTGKFTATLAKTRIGHPIRKQADFGLSP</sequence>
<evidence type="ECO:0000313" key="1">
    <source>
        <dbReference type="EMBL" id="GFQ75546.1"/>
    </source>
</evidence>
<evidence type="ECO:0000313" key="2">
    <source>
        <dbReference type="Proteomes" id="UP000887116"/>
    </source>
</evidence>
<name>A0A8X6KJH7_TRICU</name>
<dbReference type="EMBL" id="BMAO01011683">
    <property type="protein sequence ID" value="GFQ75546.1"/>
    <property type="molecule type" value="Genomic_DNA"/>
</dbReference>
<accession>A0A8X6KJH7</accession>
<protein>
    <submittedName>
        <fullName evidence="1">Uncharacterized protein</fullName>
    </submittedName>
</protein>
<comment type="caution">
    <text evidence="1">The sequence shown here is derived from an EMBL/GenBank/DDBJ whole genome shotgun (WGS) entry which is preliminary data.</text>
</comment>
<dbReference type="AlphaFoldDB" id="A0A8X6KJH7"/>
<proteinExistence type="predicted"/>
<keyword evidence="2" id="KW-1185">Reference proteome</keyword>
<feature type="non-terminal residue" evidence="1">
    <location>
        <position position="1"/>
    </location>
</feature>
<reference evidence="1" key="1">
    <citation type="submission" date="2020-07" db="EMBL/GenBank/DDBJ databases">
        <title>Multicomponent nature underlies the extraordinary mechanical properties of spider dragline silk.</title>
        <authorList>
            <person name="Kono N."/>
            <person name="Nakamura H."/>
            <person name="Mori M."/>
            <person name="Yoshida Y."/>
            <person name="Ohtoshi R."/>
            <person name="Malay A.D."/>
            <person name="Moran D.A.P."/>
            <person name="Tomita M."/>
            <person name="Numata K."/>
            <person name="Arakawa K."/>
        </authorList>
    </citation>
    <scope>NUCLEOTIDE SEQUENCE</scope>
</reference>